<proteinExistence type="predicted"/>
<protein>
    <submittedName>
        <fullName evidence="2">Uncharacterized protein</fullName>
    </submittedName>
</protein>
<feature type="compositionally biased region" description="Acidic residues" evidence="1">
    <location>
        <begin position="136"/>
        <end position="171"/>
    </location>
</feature>
<gene>
    <name evidence="2" type="ORF">PIB30_091844</name>
</gene>
<feature type="region of interest" description="Disordered" evidence="1">
    <location>
        <begin position="72"/>
        <end position="99"/>
    </location>
</feature>
<feature type="compositionally biased region" description="Pro residues" evidence="1">
    <location>
        <begin position="83"/>
        <end position="94"/>
    </location>
</feature>
<reference evidence="2 3" key="1">
    <citation type="journal article" date="2023" name="Plants (Basel)">
        <title>Bridging the Gap: Combining Genomics and Transcriptomics Approaches to Understand Stylosanthes scabra, an Orphan Legume from the Brazilian Caatinga.</title>
        <authorList>
            <person name="Ferreira-Neto J.R.C."/>
            <person name="da Silva M.D."/>
            <person name="Binneck E."/>
            <person name="de Melo N.F."/>
            <person name="da Silva R.H."/>
            <person name="de Melo A.L.T.M."/>
            <person name="Pandolfi V."/>
            <person name="Bustamante F.O."/>
            <person name="Brasileiro-Vidal A.C."/>
            <person name="Benko-Iseppon A.M."/>
        </authorList>
    </citation>
    <scope>NUCLEOTIDE SEQUENCE [LARGE SCALE GENOMIC DNA]</scope>
    <source>
        <tissue evidence="2">Leaves</tissue>
    </source>
</reference>
<dbReference type="Proteomes" id="UP001341840">
    <property type="component" value="Unassembled WGS sequence"/>
</dbReference>
<evidence type="ECO:0000313" key="3">
    <source>
        <dbReference type="Proteomes" id="UP001341840"/>
    </source>
</evidence>
<keyword evidence="3" id="KW-1185">Reference proteome</keyword>
<sequence>MSVRSYKRITQWRQLTTSMMPLKFRSTTSNITLQEGAMVNLLVGTHLSSHKLSLNSLISTLNYCKKFANPPRVNPQAQAQPSAPSPLPSQPLPNPKGGINAVQVEIDNKGEDKAEDEEGKNDWLYELLTKLANSAESEDEKEDENIEEESEEESDEEEEEESELAEEEDINDRDKGRIFFINTLFKEKKSDEEIPIKCEDPGPCLVTCKIRGVSIPDCLCDPEACGNIMSFEVYELLDLGPLK</sequence>
<feature type="region of interest" description="Disordered" evidence="1">
    <location>
        <begin position="132"/>
        <end position="172"/>
    </location>
</feature>
<organism evidence="2 3">
    <name type="scientific">Stylosanthes scabra</name>
    <dbReference type="NCBI Taxonomy" id="79078"/>
    <lineage>
        <taxon>Eukaryota</taxon>
        <taxon>Viridiplantae</taxon>
        <taxon>Streptophyta</taxon>
        <taxon>Embryophyta</taxon>
        <taxon>Tracheophyta</taxon>
        <taxon>Spermatophyta</taxon>
        <taxon>Magnoliopsida</taxon>
        <taxon>eudicotyledons</taxon>
        <taxon>Gunneridae</taxon>
        <taxon>Pentapetalae</taxon>
        <taxon>rosids</taxon>
        <taxon>fabids</taxon>
        <taxon>Fabales</taxon>
        <taxon>Fabaceae</taxon>
        <taxon>Papilionoideae</taxon>
        <taxon>50 kb inversion clade</taxon>
        <taxon>dalbergioids sensu lato</taxon>
        <taxon>Dalbergieae</taxon>
        <taxon>Pterocarpus clade</taxon>
        <taxon>Stylosanthes</taxon>
    </lineage>
</organism>
<evidence type="ECO:0000256" key="1">
    <source>
        <dbReference type="SAM" id="MobiDB-lite"/>
    </source>
</evidence>
<name>A0ABU6YTP2_9FABA</name>
<accession>A0ABU6YTP2</accession>
<evidence type="ECO:0000313" key="2">
    <source>
        <dbReference type="EMBL" id="MED6213301.1"/>
    </source>
</evidence>
<comment type="caution">
    <text evidence="2">The sequence shown here is derived from an EMBL/GenBank/DDBJ whole genome shotgun (WGS) entry which is preliminary data.</text>
</comment>
<dbReference type="EMBL" id="JASCZI010243514">
    <property type="protein sequence ID" value="MED6213301.1"/>
    <property type="molecule type" value="Genomic_DNA"/>
</dbReference>